<feature type="compositionally biased region" description="Pro residues" evidence="1">
    <location>
        <begin position="1"/>
        <end position="10"/>
    </location>
</feature>
<feature type="region of interest" description="Disordered" evidence="1">
    <location>
        <begin position="1"/>
        <end position="26"/>
    </location>
</feature>
<reference evidence="2 3" key="1">
    <citation type="submission" date="2018-07" db="EMBL/GenBank/DDBJ databases">
        <title>A high quality draft genome assembly of the barn swallow (H. rustica rustica).</title>
        <authorList>
            <person name="Formenti G."/>
            <person name="Chiara M."/>
            <person name="Poveda L."/>
            <person name="Francoijs K.-J."/>
            <person name="Bonisoli-Alquati A."/>
            <person name="Canova L."/>
            <person name="Gianfranceschi L."/>
            <person name="Horner D.S."/>
            <person name="Saino N."/>
        </authorList>
    </citation>
    <scope>NUCLEOTIDE SEQUENCE [LARGE SCALE GENOMIC DNA]</scope>
    <source>
        <strain evidence="2">Chelidonia</strain>
        <tissue evidence="2">Blood</tissue>
    </source>
</reference>
<organism evidence="2 3">
    <name type="scientific">Hirundo rustica rustica</name>
    <dbReference type="NCBI Taxonomy" id="333673"/>
    <lineage>
        <taxon>Eukaryota</taxon>
        <taxon>Metazoa</taxon>
        <taxon>Chordata</taxon>
        <taxon>Craniata</taxon>
        <taxon>Vertebrata</taxon>
        <taxon>Euteleostomi</taxon>
        <taxon>Archelosauria</taxon>
        <taxon>Archosauria</taxon>
        <taxon>Dinosauria</taxon>
        <taxon>Saurischia</taxon>
        <taxon>Theropoda</taxon>
        <taxon>Coelurosauria</taxon>
        <taxon>Aves</taxon>
        <taxon>Neognathae</taxon>
        <taxon>Neoaves</taxon>
        <taxon>Telluraves</taxon>
        <taxon>Australaves</taxon>
        <taxon>Passeriformes</taxon>
        <taxon>Sylvioidea</taxon>
        <taxon>Hirundinidae</taxon>
        <taxon>Hirundo</taxon>
    </lineage>
</organism>
<accession>A0A3M0IV96</accession>
<gene>
    <name evidence="2" type="ORF">DUI87_33060</name>
</gene>
<keyword evidence="3" id="KW-1185">Reference proteome</keyword>
<protein>
    <submittedName>
        <fullName evidence="2">Uncharacterized protein</fullName>
    </submittedName>
</protein>
<proteinExistence type="predicted"/>
<dbReference type="Proteomes" id="UP000269221">
    <property type="component" value="Unassembled WGS sequence"/>
</dbReference>
<evidence type="ECO:0000313" key="2">
    <source>
        <dbReference type="EMBL" id="RMB90459.1"/>
    </source>
</evidence>
<name>A0A3M0IV96_HIRRU</name>
<feature type="compositionally biased region" description="Low complexity" evidence="1">
    <location>
        <begin position="105"/>
        <end position="122"/>
    </location>
</feature>
<dbReference type="EMBL" id="QRBI01000249">
    <property type="protein sequence ID" value="RMB90459.1"/>
    <property type="molecule type" value="Genomic_DNA"/>
</dbReference>
<sequence>MAPPGAPPLLVPHGKAPGLRRDPPSYRLEPAQFRLGTGPVIDWERPRRPWPSWGRGVKGQRWHQYRHQYDQYKHQYKHQYNHNDQYTRYRDQYNQYRHSRDSGDTSTVTRRTSMTSTGTAAH</sequence>
<evidence type="ECO:0000313" key="3">
    <source>
        <dbReference type="Proteomes" id="UP000269221"/>
    </source>
</evidence>
<feature type="region of interest" description="Disordered" evidence="1">
    <location>
        <begin position="80"/>
        <end position="122"/>
    </location>
</feature>
<dbReference type="AlphaFoldDB" id="A0A3M0IV96"/>
<comment type="caution">
    <text evidence="2">The sequence shown here is derived from an EMBL/GenBank/DDBJ whole genome shotgun (WGS) entry which is preliminary data.</text>
</comment>
<evidence type="ECO:0000256" key="1">
    <source>
        <dbReference type="SAM" id="MobiDB-lite"/>
    </source>
</evidence>